<dbReference type="EMBL" id="CAFZ01000051">
    <property type="protein sequence ID" value="CCA69274.1"/>
    <property type="molecule type" value="Genomic_DNA"/>
</dbReference>
<feature type="domain" description="D-isomer specific 2-hydroxyacid dehydrogenase catalytic" evidence="5">
    <location>
        <begin position="4"/>
        <end position="334"/>
    </location>
</feature>
<reference evidence="7 8" key="1">
    <citation type="journal article" date="2011" name="PLoS Pathog.">
        <title>Endophytic Life Strategies Decoded by Genome and Transcriptome Analyses of the Mutualistic Root Symbiont Piriformospora indica.</title>
        <authorList>
            <person name="Zuccaro A."/>
            <person name="Lahrmann U."/>
            <person name="Guldener U."/>
            <person name="Langen G."/>
            <person name="Pfiffi S."/>
            <person name="Biedenkopf D."/>
            <person name="Wong P."/>
            <person name="Samans B."/>
            <person name="Grimm C."/>
            <person name="Basiewicz M."/>
            <person name="Murat C."/>
            <person name="Martin F."/>
            <person name="Kogel K.H."/>
        </authorList>
    </citation>
    <scope>NUCLEOTIDE SEQUENCE [LARGE SCALE GENOMIC DNA]</scope>
    <source>
        <strain evidence="7 8">DSM 11827</strain>
    </source>
</reference>
<keyword evidence="8" id="KW-1185">Reference proteome</keyword>
<dbReference type="Pfam" id="PF00389">
    <property type="entry name" value="2-Hacid_dh"/>
    <property type="match status" value="1"/>
</dbReference>
<dbReference type="GO" id="GO:0008720">
    <property type="term" value="F:D-lactate dehydrogenase (NAD+) activity"/>
    <property type="evidence" value="ECO:0007669"/>
    <property type="project" value="TreeGrafter"/>
</dbReference>
<dbReference type="PANTHER" id="PTHR43026:SF1">
    <property type="entry name" value="2-HYDROXYACID DEHYDROGENASE HOMOLOG 1-RELATED"/>
    <property type="match status" value="1"/>
</dbReference>
<evidence type="ECO:0000256" key="4">
    <source>
        <dbReference type="RuleBase" id="RU003719"/>
    </source>
</evidence>
<evidence type="ECO:0000256" key="2">
    <source>
        <dbReference type="ARBA" id="ARBA00023002"/>
    </source>
</evidence>
<proteinExistence type="inferred from homology"/>
<dbReference type="GO" id="GO:0051287">
    <property type="term" value="F:NAD binding"/>
    <property type="evidence" value="ECO:0007669"/>
    <property type="project" value="InterPro"/>
</dbReference>
<dbReference type="SUPFAM" id="SSF51735">
    <property type="entry name" value="NAD(P)-binding Rossmann-fold domains"/>
    <property type="match status" value="1"/>
</dbReference>
<dbReference type="OMA" id="VIVTAHQ"/>
<dbReference type="eggNOG" id="KOG0068">
    <property type="taxonomic scope" value="Eukaryota"/>
</dbReference>
<evidence type="ECO:0000313" key="7">
    <source>
        <dbReference type="EMBL" id="CCA69274.1"/>
    </source>
</evidence>
<evidence type="ECO:0000313" key="8">
    <source>
        <dbReference type="Proteomes" id="UP000007148"/>
    </source>
</evidence>
<protein>
    <submittedName>
        <fullName evidence="7">Related to D-lactate dehydrogenase</fullName>
    </submittedName>
</protein>
<dbReference type="Gene3D" id="3.40.50.720">
    <property type="entry name" value="NAD(P)-binding Rossmann-like Domain"/>
    <property type="match status" value="2"/>
</dbReference>
<accession>G4TD92</accession>
<name>G4TD92_SERID</name>
<dbReference type="CDD" id="cd12183">
    <property type="entry name" value="LDH_like_2"/>
    <property type="match status" value="1"/>
</dbReference>
<dbReference type="InterPro" id="IPR006140">
    <property type="entry name" value="D-isomer_DH_NAD-bd"/>
</dbReference>
<dbReference type="Proteomes" id="UP000007148">
    <property type="component" value="Unassembled WGS sequence"/>
</dbReference>
<dbReference type="InParanoid" id="G4TD92"/>
<evidence type="ECO:0000259" key="5">
    <source>
        <dbReference type="Pfam" id="PF00389"/>
    </source>
</evidence>
<dbReference type="PANTHER" id="PTHR43026">
    <property type="entry name" value="2-HYDROXYACID DEHYDROGENASE HOMOLOG 1-RELATED"/>
    <property type="match status" value="1"/>
</dbReference>
<dbReference type="STRING" id="1109443.G4TD92"/>
<dbReference type="SUPFAM" id="SSF52283">
    <property type="entry name" value="Formate/glycerate dehydrogenase catalytic domain-like"/>
    <property type="match status" value="1"/>
</dbReference>
<keyword evidence="3" id="KW-0520">NAD</keyword>
<dbReference type="AlphaFoldDB" id="G4TD92"/>
<dbReference type="InterPro" id="IPR058205">
    <property type="entry name" value="D-LDH-like"/>
</dbReference>
<keyword evidence="2 4" id="KW-0560">Oxidoreductase</keyword>
<dbReference type="InterPro" id="IPR036291">
    <property type="entry name" value="NAD(P)-bd_dom_sf"/>
</dbReference>
<evidence type="ECO:0000256" key="3">
    <source>
        <dbReference type="ARBA" id="ARBA00023027"/>
    </source>
</evidence>
<dbReference type="OrthoDB" id="298012at2759"/>
<feature type="domain" description="D-isomer specific 2-hydroxyacid dehydrogenase NAD-binding" evidence="6">
    <location>
        <begin position="111"/>
        <end position="302"/>
    </location>
</feature>
<evidence type="ECO:0000259" key="6">
    <source>
        <dbReference type="Pfam" id="PF02826"/>
    </source>
</evidence>
<dbReference type="FunCoup" id="G4TD92">
    <property type="interactions" value="29"/>
</dbReference>
<dbReference type="InterPro" id="IPR006139">
    <property type="entry name" value="D-isomer_2_OHA_DH_cat_dom"/>
</dbReference>
<dbReference type="HOGENOM" id="CLU_019796_1_1_1"/>
<sequence>MQIAFFSTRKYDRDSFEAVYGDSKDIEFHFIEPSLDVKTAVLAEGCDAVCIFVNDDASGPVLEILKDKGIKYIALRCAGTNNVDIKKAEDLGLTVVSVPSYSPEAVAEFAVGMILTLSRKYHKAYHRVRDGNFLLDGLLGQNINGKTVGLIGTGRIGLCTGKILSLGFGATVIAYDPYPAPAEVAQKHGITYVQQLDELLERSDMISIHCPLLPSTRHVINEETIGKMKNGVILVNTSRGGLIDTSALIKGLKENKFAAVGMDVYEKESEYFFRDSSEKVIQDDQLSRLLSFHNVFVSGHQAFFTIEALHGIAETTLSNLRSLAKGEQCKNIVKSSK</sequence>
<gene>
    <name evidence="7" type="ORF">PIIN_03173</name>
</gene>
<comment type="similarity">
    <text evidence="1 4">Belongs to the D-isomer specific 2-hydroxyacid dehydrogenase family.</text>
</comment>
<organism evidence="7 8">
    <name type="scientific">Serendipita indica (strain DSM 11827)</name>
    <name type="common">Root endophyte fungus</name>
    <name type="synonym">Piriformospora indica</name>
    <dbReference type="NCBI Taxonomy" id="1109443"/>
    <lineage>
        <taxon>Eukaryota</taxon>
        <taxon>Fungi</taxon>
        <taxon>Dikarya</taxon>
        <taxon>Basidiomycota</taxon>
        <taxon>Agaricomycotina</taxon>
        <taxon>Agaricomycetes</taxon>
        <taxon>Sebacinales</taxon>
        <taxon>Serendipitaceae</taxon>
        <taxon>Serendipita</taxon>
    </lineage>
</organism>
<dbReference type="Pfam" id="PF02826">
    <property type="entry name" value="2-Hacid_dh_C"/>
    <property type="match status" value="1"/>
</dbReference>
<evidence type="ECO:0000256" key="1">
    <source>
        <dbReference type="ARBA" id="ARBA00005854"/>
    </source>
</evidence>
<dbReference type="InterPro" id="IPR029753">
    <property type="entry name" value="D-isomer_DH_CS"/>
</dbReference>
<dbReference type="PROSITE" id="PS00671">
    <property type="entry name" value="D_2_HYDROXYACID_DH_3"/>
    <property type="match status" value="1"/>
</dbReference>
<comment type="caution">
    <text evidence="7">The sequence shown here is derived from an EMBL/GenBank/DDBJ whole genome shotgun (WGS) entry which is preliminary data.</text>
</comment>